<dbReference type="InterPro" id="IPR025289">
    <property type="entry name" value="DUF4081"/>
</dbReference>
<proteinExistence type="predicted"/>
<dbReference type="EMBL" id="JAAWVT010000008">
    <property type="protein sequence ID" value="NKG22069.1"/>
    <property type="molecule type" value="Genomic_DNA"/>
</dbReference>
<evidence type="ECO:0000259" key="1">
    <source>
        <dbReference type="PROSITE" id="PS51186"/>
    </source>
</evidence>
<dbReference type="Gene3D" id="3.40.630.30">
    <property type="match status" value="1"/>
</dbReference>
<dbReference type="InterPro" id="IPR016181">
    <property type="entry name" value="Acyl_CoA_acyltransferase"/>
</dbReference>
<dbReference type="Pfam" id="PF00583">
    <property type="entry name" value="Acetyltransf_1"/>
    <property type="match status" value="1"/>
</dbReference>
<keyword evidence="3" id="KW-1185">Reference proteome</keyword>
<comment type="caution">
    <text evidence="2">The sequence shown here is derived from an EMBL/GenBank/DDBJ whole genome shotgun (WGS) entry which is preliminary data.</text>
</comment>
<organism evidence="2 3">
    <name type="scientific">Paeniglutamicibacter terrestris</name>
    <dbReference type="NCBI Taxonomy" id="2723403"/>
    <lineage>
        <taxon>Bacteria</taxon>
        <taxon>Bacillati</taxon>
        <taxon>Actinomycetota</taxon>
        <taxon>Actinomycetes</taxon>
        <taxon>Micrococcales</taxon>
        <taxon>Micrococcaceae</taxon>
        <taxon>Paeniglutamicibacter</taxon>
    </lineage>
</organism>
<accession>A0ABX1G7Q8</accession>
<dbReference type="InterPro" id="IPR000182">
    <property type="entry name" value="GNAT_dom"/>
</dbReference>
<sequence>MEKILSKVVPWLPSARRNPGAGESLSAEIRVLDDADTAALRALISVDPVVNIFMDAQLAVTGSARPGLGGSLILGRFHGAQLVSACWIGANVVPINITSEDAEDFGHVVKALNRTFASCFGPAEAVMGIWKVLVHGSQRAFSVRPNQPFMTLSGPPAVEPNTGLRLSTPGEYEKVLPACAKMFTEELGYSPLVNGGSYYRSRVRSLIHAGHSFIDMDGAGEIRFKAELGTVSSRATQIQGVWMAPEHRGGGLAAGYMAAAANYALALAPTTSLYVNDYNSAAIATYRKVGFEEVGEFATILF</sequence>
<dbReference type="RefSeq" id="WP_168152860.1">
    <property type="nucleotide sequence ID" value="NZ_JAAWVT010000008.1"/>
</dbReference>
<name>A0ABX1G7Q8_9MICC</name>
<dbReference type="PROSITE" id="PS51186">
    <property type="entry name" value="GNAT"/>
    <property type="match status" value="1"/>
</dbReference>
<evidence type="ECO:0000313" key="3">
    <source>
        <dbReference type="Proteomes" id="UP000746595"/>
    </source>
</evidence>
<gene>
    <name evidence="2" type="ORF">HED64_15320</name>
</gene>
<evidence type="ECO:0000313" key="2">
    <source>
        <dbReference type="EMBL" id="NKG22069.1"/>
    </source>
</evidence>
<dbReference type="SUPFAM" id="SSF55729">
    <property type="entry name" value="Acyl-CoA N-acyltransferases (Nat)"/>
    <property type="match status" value="1"/>
</dbReference>
<feature type="domain" description="N-acetyltransferase" evidence="1">
    <location>
        <begin position="162"/>
        <end position="302"/>
    </location>
</feature>
<dbReference type="Proteomes" id="UP000746595">
    <property type="component" value="Unassembled WGS sequence"/>
</dbReference>
<protein>
    <submittedName>
        <fullName evidence="2">GNAT family N-acetyltransferase</fullName>
    </submittedName>
</protein>
<reference evidence="2 3" key="1">
    <citation type="submission" date="2020-04" db="EMBL/GenBank/DDBJ databases">
        <title>Paeniglutamicibacter sp. ANT13_2, a novel actinomycete isolated from sediment in Antarctica.</title>
        <authorList>
            <person name="Sakdapetsiri C."/>
            <person name="Pinyakong O."/>
        </authorList>
    </citation>
    <scope>NUCLEOTIDE SEQUENCE [LARGE SCALE GENOMIC DNA]</scope>
    <source>
        <strain evidence="2 3">ANT13_2</strain>
    </source>
</reference>
<dbReference type="Pfam" id="PF13312">
    <property type="entry name" value="DUF4081"/>
    <property type="match status" value="1"/>
</dbReference>